<dbReference type="PANTHER" id="PTHR43364:SF1">
    <property type="entry name" value="OXIDOREDUCTASE YDHF"/>
    <property type="match status" value="1"/>
</dbReference>
<dbReference type="Gene3D" id="3.20.20.100">
    <property type="entry name" value="NADP-dependent oxidoreductase domain"/>
    <property type="match status" value="1"/>
</dbReference>
<reference evidence="2 3" key="1">
    <citation type="submission" date="2020-08" db="EMBL/GenBank/DDBJ databases">
        <title>Novel species isolated from subtropical streams in China.</title>
        <authorList>
            <person name="Lu H."/>
        </authorList>
    </citation>
    <scope>NUCLEOTIDE SEQUENCE [LARGE SCALE GENOMIC DNA]</scope>
    <source>
        <strain evidence="2 3">CY18W</strain>
    </source>
</reference>
<dbReference type="PANTHER" id="PTHR43364">
    <property type="entry name" value="NADH-SPECIFIC METHYLGLYOXAL REDUCTASE-RELATED"/>
    <property type="match status" value="1"/>
</dbReference>
<dbReference type="InterPro" id="IPR036812">
    <property type="entry name" value="NAD(P)_OxRdtase_dom_sf"/>
</dbReference>
<feature type="domain" description="NADP-dependent oxidoreductase" evidence="1">
    <location>
        <begin position="24"/>
        <end position="298"/>
    </location>
</feature>
<dbReference type="RefSeq" id="WP_186946870.1">
    <property type="nucleotide sequence ID" value="NZ_JACOGF010000004.1"/>
</dbReference>
<dbReference type="Proteomes" id="UP000650424">
    <property type="component" value="Unassembled WGS sequence"/>
</dbReference>
<name>A0ABR6ZP11_9BURK</name>
<dbReference type="Pfam" id="PF00248">
    <property type="entry name" value="Aldo_ket_red"/>
    <property type="match status" value="1"/>
</dbReference>
<accession>A0ABR6ZP11</accession>
<organism evidence="2 3">
    <name type="scientific">Undibacterium hunanense</name>
    <dbReference type="NCBI Taxonomy" id="2762292"/>
    <lineage>
        <taxon>Bacteria</taxon>
        <taxon>Pseudomonadati</taxon>
        <taxon>Pseudomonadota</taxon>
        <taxon>Betaproteobacteria</taxon>
        <taxon>Burkholderiales</taxon>
        <taxon>Oxalobacteraceae</taxon>
        <taxon>Undibacterium</taxon>
    </lineage>
</organism>
<evidence type="ECO:0000259" key="1">
    <source>
        <dbReference type="Pfam" id="PF00248"/>
    </source>
</evidence>
<dbReference type="EMBL" id="JACOGF010000004">
    <property type="protein sequence ID" value="MBC3917616.1"/>
    <property type="molecule type" value="Genomic_DNA"/>
</dbReference>
<gene>
    <name evidence="2" type="ORF">H8L32_09045</name>
</gene>
<protein>
    <submittedName>
        <fullName evidence="2">Aldo/keto reductase</fullName>
    </submittedName>
</protein>
<dbReference type="InterPro" id="IPR023210">
    <property type="entry name" value="NADP_OxRdtase_dom"/>
</dbReference>
<dbReference type="SUPFAM" id="SSF51430">
    <property type="entry name" value="NAD(P)-linked oxidoreductase"/>
    <property type="match status" value="1"/>
</dbReference>
<keyword evidence="3" id="KW-1185">Reference proteome</keyword>
<dbReference type="CDD" id="cd19092">
    <property type="entry name" value="AKR_BsYcsN_EcYdhF-like"/>
    <property type="match status" value="1"/>
</dbReference>
<evidence type="ECO:0000313" key="3">
    <source>
        <dbReference type="Proteomes" id="UP000650424"/>
    </source>
</evidence>
<evidence type="ECO:0000313" key="2">
    <source>
        <dbReference type="EMBL" id="MBC3917616.1"/>
    </source>
</evidence>
<proteinExistence type="predicted"/>
<dbReference type="InterPro" id="IPR050523">
    <property type="entry name" value="AKR_Detox_Biosynth"/>
</dbReference>
<comment type="caution">
    <text evidence="2">The sequence shown here is derived from an EMBL/GenBank/DDBJ whole genome shotgun (WGS) entry which is preliminary data.</text>
</comment>
<sequence>MTTTHTKTISPRQQVAPAGPEFSRIVLGLWRLGDWKMTPQQRVSFLEQALALGITTVDQADIYGNYLSETLLGEALALAPHLRRQLQFVSKCGIKLVSDQRPSHGIQHYDTSTAHIIASAEQSLRAMQIEQLDLLLIHRPDPLMHADDMAEAFRQLQASGKVKHFGVSNFTTAQFDLLNSRFPLVTNQIELSLLHMQPLLDGSLDQCQRLRIAPMIWSALGGGQLMLPANEQTEQGQRVSLALQRIAGELDVSPSVVALAWILKHPASPMVLTGSGRIAAVAEAVQATGVQLSREQWFALWSASAGKNVD</sequence>